<evidence type="ECO:0000313" key="2">
    <source>
        <dbReference type="EMBL" id="WOC11035.1"/>
    </source>
</evidence>
<protein>
    <submittedName>
        <fullName evidence="2">Uncharacterized protein</fullName>
    </submittedName>
</protein>
<reference evidence="2" key="1">
    <citation type="submission" date="2023-06" db="EMBL/GenBank/DDBJ databases">
        <title>Gordonia sp. nov. and Pseudochrobactrum sp. nov., two species isolated from the burying beetle Nicrophorus vespilloides.</title>
        <authorList>
            <person name="Poehlein A."/>
            <person name="Guzman J."/>
            <person name="Daniel R."/>
            <person name="Vilcinskas A."/>
        </authorList>
    </citation>
    <scope>NUCLEOTIDE SEQUENCE</scope>
    <source>
        <strain evidence="2">MP11Mi</strain>
    </source>
</reference>
<organism evidence="2">
    <name type="scientific">Gordonia sp. MP11Mi</name>
    <dbReference type="NCBI Taxonomy" id="3022769"/>
    <lineage>
        <taxon>Bacteria</taxon>
        <taxon>Bacillati</taxon>
        <taxon>Actinomycetota</taxon>
        <taxon>Actinomycetes</taxon>
        <taxon>Mycobacteriales</taxon>
        <taxon>Gordoniaceae</taxon>
        <taxon>Gordonia</taxon>
    </lineage>
</organism>
<proteinExistence type="predicted"/>
<dbReference type="EMBL" id="CP128986">
    <property type="protein sequence ID" value="WOC11035.1"/>
    <property type="molecule type" value="Genomic_DNA"/>
</dbReference>
<sequence>MSSIGTSRVRVSDVKATSTPSTTIHTSTVRELVLDVSNTVARIVARPEPVTTHRESSDEIMLGGIAAHPVGVKREVSH</sequence>
<accession>A0AA97GTX6</accession>
<evidence type="ECO:0000256" key="1">
    <source>
        <dbReference type="SAM" id="MobiDB-lite"/>
    </source>
</evidence>
<feature type="region of interest" description="Disordered" evidence="1">
    <location>
        <begin position="1"/>
        <end position="23"/>
    </location>
</feature>
<dbReference type="AlphaFoldDB" id="A0AA97GTX6"/>
<dbReference type="RefSeq" id="WP_420040380.1">
    <property type="nucleotide sequence ID" value="NZ_CP128986.1"/>
</dbReference>
<name>A0AA97GTX6_9ACTN</name>
<gene>
    <name evidence="2" type="ORF">MP11Mi_00960</name>
</gene>